<comment type="subcellular location">
    <subcellularLocation>
        <location evidence="1">Membrane</location>
        <topology evidence="1">Multi-pass membrane protein</topology>
    </subcellularLocation>
</comment>
<dbReference type="SUPFAM" id="SSF160240">
    <property type="entry name" value="Cation efflux protein cytoplasmic domain-like"/>
    <property type="match status" value="1"/>
</dbReference>
<evidence type="ECO:0008006" key="14">
    <source>
        <dbReference type="Google" id="ProtNLM"/>
    </source>
</evidence>
<evidence type="ECO:0000313" key="13">
    <source>
        <dbReference type="Proteomes" id="UP001519460"/>
    </source>
</evidence>
<dbReference type="NCBIfam" id="TIGR01297">
    <property type="entry name" value="CDF"/>
    <property type="match status" value="1"/>
</dbReference>
<evidence type="ECO:0000256" key="1">
    <source>
        <dbReference type="ARBA" id="ARBA00004141"/>
    </source>
</evidence>
<evidence type="ECO:0000256" key="2">
    <source>
        <dbReference type="ARBA" id="ARBA00008873"/>
    </source>
</evidence>
<keyword evidence="6 9" id="KW-1133">Transmembrane helix</keyword>
<dbReference type="SUPFAM" id="SSF161111">
    <property type="entry name" value="Cation efflux protein transmembrane domain-like"/>
    <property type="match status" value="1"/>
</dbReference>
<accession>A0ABD0JJU1</accession>
<organism evidence="12 13">
    <name type="scientific">Batillaria attramentaria</name>
    <dbReference type="NCBI Taxonomy" id="370345"/>
    <lineage>
        <taxon>Eukaryota</taxon>
        <taxon>Metazoa</taxon>
        <taxon>Spiralia</taxon>
        <taxon>Lophotrochozoa</taxon>
        <taxon>Mollusca</taxon>
        <taxon>Gastropoda</taxon>
        <taxon>Caenogastropoda</taxon>
        <taxon>Sorbeoconcha</taxon>
        <taxon>Cerithioidea</taxon>
        <taxon>Batillariidae</taxon>
        <taxon>Batillaria</taxon>
    </lineage>
</organism>
<dbReference type="Pfam" id="PF16916">
    <property type="entry name" value="ZT_dimer"/>
    <property type="match status" value="1"/>
</dbReference>
<dbReference type="InterPro" id="IPR036837">
    <property type="entry name" value="Cation_efflux_CTD_sf"/>
</dbReference>
<dbReference type="InterPro" id="IPR027470">
    <property type="entry name" value="Cation_efflux_CTD"/>
</dbReference>
<keyword evidence="4 9" id="KW-0812">Transmembrane</keyword>
<evidence type="ECO:0000256" key="6">
    <source>
        <dbReference type="ARBA" id="ARBA00022989"/>
    </source>
</evidence>
<sequence>SAGQMNMKGVFLHVLGDALGSVIVIISSLVIWFAEGSWRFYVDPAMSIAMVLIILCTTIPLLKETSLILLQTAPSSVDQDILKAELEKMDGVLGVHEFHLWQLTSNRLVLSAHITCHNLRDYMEIAAKVKQFFHCVGIHSTTIQPEFVDVIDTASLDYACSLKCSTTDCLQDTCCGPKTLASSRAKNGGPEVSATQSAMTVPHSPKPDTVSLSRSEDVLVNRSENPPDPERETNL</sequence>
<dbReference type="InterPro" id="IPR027469">
    <property type="entry name" value="Cation_efflux_TMD_sf"/>
</dbReference>
<feature type="domain" description="Cation efflux protein transmembrane" evidence="10">
    <location>
        <begin position="4"/>
        <end position="70"/>
    </location>
</feature>
<protein>
    <recommendedName>
        <fullName evidence="14">Zinc transporter 1</fullName>
    </recommendedName>
</protein>
<feature type="region of interest" description="Disordered" evidence="8">
    <location>
        <begin position="182"/>
        <end position="235"/>
    </location>
</feature>
<feature type="transmembrane region" description="Helical" evidence="9">
    <location>
        <begin position="12"/>
        <end position="34"/>
    </location>
</feature>
<gene>
    <name evidence="12" type="ORF">BaRGS_00033484</name>
</gene>
<comment type="similarity">
    <text evidence="2">Belongs to the cation diffusion facilitator (CDF) transporter (TC 2.A.4) family. SLC30A subfamily.</text>
</comment>
<reference evidence="12 13" key="1">
    <citation type="journal article" date="2023" name="Sci. Data">
        <title>Genome assembly of the Korean intertidal mud-creeper Batillaria attramentaria.</title>
        <authorList>
            <person name="Patra A.K."/>
            <person name="Ho P.T."/>
            <person name="Jun S."/>
            <person name="Lee S.J."/>
            <person name="Kim Y."/>
            <person name="Won Y.J."/>
        </authorList>
    </citation>
    <scope>NUCLEOTIDE SEQUENCE [LARGE SCALE GENOMIC DNA]</scope>
    <source>
        <strain evidence="12">Wonlab-2016</strain>
    </source>
</reference>
<dbReference type="Pfam" id="PF01545">
    <property type="entry name" value="Cation_efflux"/>
    <property type="match status" value="1"/>
</dbReference>
<evidence type="ECO:0000256" key="7">
    <source>
        <dbReference type="ARBA" id="ARBA00023136"/>
    </source>
</evidence>
<feature type="non-terminal residue" evidence="12">
    <location>
        <position position="1"/>
    </location>
</feature>
<evidence type="ECO:0000256" key="9">
    <source>
        <dbReference type="SAM" id="Phobius"/>
    </source>
</evidence>
<keyword evidence="13" id="KW-1185">Reference proteome</keyword>
<dbReference type="InterPro" id="IPR058533">
    <property type="entry name" value="Cation_efflux_TM"/>
</dbReference>
<feature type="domain" description="Cation efflux protein cytoplasmic" evidence="11">
    <location>
        <begin position="74"/>
        <end position="146"/>
    </location>
</feature>
<evidence type="ECO:0000259" key="10">
    <source>
        <dbReference type="Pfam" id="PF01545"/>
    </source>
</evidence>
<dbReference type="PANTHER" id="PTHR45820:SF4">
    <property type="entry name" value="ZINC TRANSPORTER 63C, ISOFORM F"/>
    <property type="match status" value="1"/>
</dbReference>
<keyword evidence="3" id="KW-0813">Transport</keyword>
<dbReference type="PANTHER" id="PTHR45820">
    <property type="entry name" value="FI23527P1"/>
    <property type="match status" value="1"/>
</dbReference>
<evidence type="ECO:0000313" key="12">
    <source>
        <dbReference type="EMBL" id="KAK7475253.1"/>
    </source>
</evidence>
<name>A0ABD0JJU1_9CAEN</name>
<comment type="caution">
    <text evidence="12">The sequence shown here is derived from an EMBL/GenBank/DDBJ whole genome shotgun (WGS) entry which is preliminary data.</text>
</comment>
<evidence type="ECO:0000256" key="3">
    <source>
        <dbReference type="ARBA" id="ARBA00022448"/>
    </source>
</evidence>
<dbReference type="Proteomes" id="UP001519460">
    <property type="component" value="Unassembled WGS sequence"/>
</dbReference>
<dbReference type="Gene3D" id="1.20.1510.10">
    <property type="entry name" value="Cation efflux protein transmembrane domain"/>
    <property type="match status" value="1"/>
</dbReference>
<dbReference type="GO" id="GO:0016020">
    <property type="term" value="C:membrane"/>
    <property type="evidence" value="ECO:0007669"/>
    <property type="project" value="UniProtKB-SubCell"/>
</dbReference>
<keyword evidence="5" id="KW-0862">Zinc</keyword>
<evidence type="ECO:0000256" key="4">
    <source>
        <dbReference type="ARBA" id="ARBA00022692"/>
    </source>
</evidence>
<keyword evidence="7 9" id="KW-0472">Membrane</keyword>
<feature type="transmembrane region" description="Helical" evidence="9">
    <location>
        <begin position="40"/>
        <end position="62"/>
    </location>
</feature>
<evidence type="ECO:0000256" key="8">
    <source>
        <dbReference type="SAM" id="MobiDB-lite"/>
    </source>
</evidence>
<dbReference type="EMBL" id="JACVVK020000411">
    <property type="protein sequence ID" value="KAK7475253.1"/>
    <property type="molecule type" value="Genomic_DNA"/>
</dbReference>
<dbReference type="InterPro" id="IPR002524">
    <property type="entry name" value="Cation_efflux"/>
</dbReference>
<evidence type="ECO:0000256" key="5">
    <source>
        <dbReference type="ARBA" id="ARBA00022833"/>
    </source>
</evidence>
<evidence type="ECO:0000259" key="11">
    <source>
        <dbReference type="Pfam" id="PF16916"/>
    </source>
</evidence>
<dbReference type="GO" id="GO:0006812">
    <property type="term" value="P:monoatomic cation transport"/>
    <property type="evidence" value="ECO:0007669"/>
    <property type="project" value="UniProtKB-ARBA"/>
</dbReference>
<proteinExistence type="inferred from homology"/>
<dbReference type="AlphaFoldDB" id="A0ABD0JJU1"/>